<evidence type="ECO:0000259" key="5">
    <source>
        <dbReference type="Pfam" id="PF08531"/>
    </source>
</evidence>
<keyword evidence="3 8" id="KW-0378">Hydrolase</keyword>
<organism evidence="8 9">
    <name type="scientific">Myceligenerans indicum</name>
    <dbReference type="NCBI Taxonomy" id="2593663"/>
    <lineage>
        <taxon>Bacteria</taxon>
        <taxon>Bacillati</taxon>
        <taxon>Actinomycetota</taxon>
        <taxon>Actinomycetes</taxon>
        <taxon>Micrococcales</taxon>
        <taxon>Promicromonosporaceae</taxon>
        <taxon>Myceligenerans</taxon>
    </lineage>
</organism>
<protein>
    <recommendedName>
        <fullName evidence="2">alpha-L-rhamnosidase</fullName>
        <ecNumber evidence="2">3.2.1.40</ecNumber>
    </recommendedName>
</protein>
<evidence type="ECO:0000256" key="3">
    <source>
        <dbReference type="ARBA" id="ARBA00022801"/>
    </source>
</evidence>
<dbReference type="InterPro" id="IPR008902">
    <property type="entry name" value="Rhamnosid_concanavalin"/>
</dbReference>
<sequence length="880" mass="96791">MPEYLHARNRAGAAHPTTVRVDTPTIEHHRVPFGIGEARPRISWVTTAPASWAQTGVELRLELDGQVRTHEIPTGESVLVPWPFEALRPRDRGQLSVRVWGADGDRSGWSPATTIEAGLLRPGDWVARAIGAGWTEGPAGDRPPVLLRSEVEVPGTVVRARLYATAHGLHQTEINGIRVGSDELSPGWTSYHNRLRYYTYDVTGLVRTGHNAIGAWLADGWFRGRLGFDGGHVDLYGDRTAYLAQLEVVLSDGRRIVHATGDAWRSAPSPILAAGLLEGEHYDAGREQAGWSTSGFDDSDWVPAGPRRIDLATLVAPSGPPVRCTQELAPVSVDRRADGRLVLDFGQNLVGRLRISLRGKRGDVIRMRHAEVLDGAGELCTRPLRGAHSTDTYVLRGDDTETWEPRFTIHGFRFAEISGWGDQDVHGSITARVLHTDMRRTGWFEASDPDLNRLHENVVWSMRGNFVDLPTDCPQRDERLGWTGDIQVFAPTATFLYQCGGLLSSWLRDVDAEQLPDGTVPWYVPVIPGGEQWTPPRPGAGWGDAAVLIPWTLGERLGDAGVLRRQYASARAWADLQYRLAGPRHVWDRSYQLGDWLDPSAPPDDPAGGLTDPNLVATAYYAHSSDVLARTARRIGSDDADELDSRAYAARQGFRDAYRTGGGRLTSDSQAAYALAIAFGLFDEDELPAAGKRLADLVRAADHHLTTGFLGTPVLLDALTRTGHRDVAHQLLGRRTVPSWLYPVTMGATTVWERWDSMLPDGSVNPGDMTSFNHYAFGAVADWMHREVAGIACLEPGWRRIRFRPGVESGLDWARAAHETPYGRASIRWERRTEGVEVEIVVPTGTTAVREFPGMPDRELGPGVHTSLLPEPACWGEPVG</sequence>
<dbReference type="Pfam" id="PF08531">
    <property type="entry name" value="Bac_rhamnosid_N"/>
    <property type="match status" value="1"/>
</dbReference>
<evidence type="ECO:0000259" key="7">
    <source>
        <dbReference type="Pfam" id="PF17390"/>
    </source>
</evidence>
<dbReference type="GO" id="GO:0016787">
    <property type="term" value="F:hydrolase activity"/>
    <property type="evidence" value="ECO:0007669"/>
    <property type="project" value="UniProtKB-KW"/>
</dbReference>
<dbReference type="EC" id="3.2.1.40" evidence="2"/>
<dbReference type="Gene3D" id="2.60.40.10">
    <property type="entry name" value="Immunoglobulins"/>
    <property type="match status" value="1"/>
</dbReference>
<dbReference type="InterPro" id="IPR013783">
    <property type="entry name" value="Ig-like_fold"/>
</dbReference>
<evidence type="ECO:0000313" key="9">
    <source>
        <dbReference type="Proteomes" id="UP000675409"/>
    </source>
</evidence>
<evidence type="ECO:0000256" key="1">
    <source>
        <dbReference type="ARBA" id="ARBA00001445"/>
    </source>
</evidence>
<comment type="catalytic activity">
    <reaction evidence="1">
        <text>Hydrolysis of terminal non-reducing alpha-L-rhamnose residues in alpha-L-rhamnosides.</text>
        <dbReference type="EC" id="3.2.1.40"/>
    </reaction>
</comment>
<dbReference type="InterPro" id="IPR035396">
    <property type="entry name" value="Bac_rhamnosid6H"/>
</dbReference>
<feature type="domain" description="Bacterial alpha-L-rhamnosidase N-terminal" evidence="5">
    <location>
        <begin position="156"/>
        <end position="326"/>
    </location>
</feature>
<dbReference type="Pfam" id="PF05592">
    <property type="entry name" value="Bac_rhamnosid"/>
    <property type="match status" value="1"/>
</dbReference>
<dbReference type="InterPro" id="IPR008928">
    <property type="entry name" value="6-hairpin_glycosidase_sf"/>
</dbReference>
<feature type="domain" description="Alpha-L-rhamnosidase six-hairpin glycosidase" evidence="6">
    <location>
        <begin position="439"/>
        <end position="788"/>
    </location>
</feature>
<gene>
    <name evidence="8" type="ORF">HGK34_02805</name>
</gene>
<evidence type="ECO:0000313" key="8">
    <source>
        <dbReference type="EMBL" id="MBL0885221.1"/>
    </source>
</evidence>
<reference evidence="8 9" key="1">
    <citation type="journal article" date="2021" name="Arch. Microbiol.">
        <title>Myceligenerans indicum sp. nov., an actinobacterium isolated from mangrove sediment of Sundarbans, India.</title>
        <authorList>
            <person name="Asha K."/>
            <person name="Bhadury P."/>
        </authorList>
    </citation>
    <scope>NUCLEOTIDE SEQUENCE [LARGE SCALE GENOMIC DNA]</scope>
    <source>
        <strain evidence="8 9">I2</strain>
    </source>
</reference>
<proteinExistence type="predicted"/>
<dbReference type="PANTHER" id="PTHR33307">
    <property type="entry name" value="ALPHA-RHAMNOSIDASE (EUROFUNG)"/>
    <property type="match status" value="1"/>
</dbReference>
<dbReference type="InterPro" id="IPR013737">
    <property type="entry name" value="Bac_rhamnosid_N"/>
</dbReference>
<evidence type="ECO:0000256" key="2">
    <source>
        <dbReference type="ARBA" id="ARBA00012652"/>
    </source>
</evidence>
<dbReference type="InterPro" id="IPR035398">
    <property type="entry name" value="Bac_rhamnosid_C"/>
</dbReference>
<accession>A0ABS1LGA1</accession>
<dbReference type="SUPFAM" id="SSF48208">
    <property type="entry name" value="Six-hairpin glycosidases"/>
    <property type="match status" value="1"/>
</dbReference>
<dbReference type="Gene3D" id="1.50.10.10">
    <property type="match status" value="1"/>
</dbReference>
<dbReference type="Pfam" id="PF17390">
    <property type="entry name" value="Bac_rhamnosid_C"/>
    <property type="match status" value="1"/>
</dbReference>
<dbReference type="Gene3D" id="2.60.120.260">
    <property type="entry name" value="Galactose-binding domain-like"/>
    <property type="match status" value="2"/>
</dbReference>
<dbReference type="RefSeq" id="WP_201845056.1">
    <property type="nucleotide sequence ID" value="NZ_JABBYC010000002.1"/>
</dbReference>
<dbReference type="Gene3D" id="2.60.420.10">
    <property type="entry name" value="Maltose phosphorylase, domain 3"/>
    <property type="match status" value="1"/>
</dbReference>
<name>A0ABS1LGA1_9MICO</name>
<dbReference type="InterPro" id="IPR012341">
    <property type="entry name" value="6hp_glycosidase-like_sf"/>
</dbReference>
<dbReference type="PANTHER" id="PTHR33307:SF6">
    <property type="entry name" value="ALPHA-RHAMNOSIDASE (EUROFUNG)-RELATED"/>
    <property type="match status" value="1"/>
</dbReference>
<dbReference type="Proteomes" id="UP000675409">
    <property type="component" value="Unassembled WGS sequence"/>
</dbReference>
<dbReference type="EMBL" id="JABBYC010000002">
    <property type="protein sequence ID" value="MBL0885221.1"/>
    <property type="molecule type" value="Genomic_DNA"/>
</dbReference>
<dbReference type="Pfam" id="PF17389">
    <property type="entry name" value="Bac_rhamnosid6H"/>
    <property type="match status" value="1"/>
</dbReference>
<dbReference type="PIRSF" id="PIRSF010631">
    <property type="entry name" value="A-rhamnsds"/>
    <property type="match status" value="1"/>
</dbReference>
<comment type="caution">
    <text evidence="8">The sequence shown here is derived from an EMBL/GenBank/DDBJ whole genome shotgun (WGS) entry which is preliminary data.</text>
</comment>
<dbReference type="Pfam" id="PF25788">
    <property type="entry name" value="Ig_Rha78A_N"/>
    <property type="match status" value="1"/>
</dbReference>
<dbReference type="InterPro" id="IPR016007">
    <property type="entry name" value="Alpha_rhamnosid"/>
</dbReference>
<feature type="domain" description="Alpha-L-rhamnosidase C-terminal" evidence="7">
    <location>
        <begin position="790"/>
        <end position="849"/>
    </location>
</feature>
<evidence type="ECO:0000259" key="6">
    <source>
        <dbReference type="Pfam" id="PF17389"/>
    </source>
</evidence>
<feature type="domain" description="Alpha-L-rhamnosidase concanavalin-like" evidence="4">
    <location>
        <begin position="336"/>
        <end position="435"/>
    </location>
</feature>
<keyword evidence="9" id="KW-1185">Reference proteome</keyword>
<evidence type="ECO:0000259" key="4">
    <source>
        <dbReference type="Pfam" id="PF05592"/>
    </source>
</evidence>